<keyword evidence="1" id="KW-0472">Membrane</keyword>
<dbReference type="Pfam" id="PF11738">
    <property type="entry name" value="DUF3298"/>
    <property type="match status" value="1"/>
</dbReference>
<protein>
    <submittedName>
        <fullName evidence="3">DUF3298 and DUF4163 domain-containing protein</fullName>
    </submittedName>
</protein>
<dbReference type="InterPro" id="IPR037126">
    <property type="entry name" value="PdaC/RsiV-like_sf"/>
</dbReference>
<name>A0A928KW83_9FIRM</name>
<dbReference type="AlphaFoldDB" id="A0A928KW83"/>
<evidence type="ECO:0000313" key="3">
    <source>
        <dbReference type="EMBL" id="MBE6832527.1"/>
    </source>
</evidence>
<organism evidence="3 4">
    <name type="scientific">Faecalispora sporosphaeroides</name>
    <dbReference type="NCBI Taxonomy" id="1549"/>
    <lineage>
        <taxon>Bacteria</taxon>
        <taxon>Bacillati</taxon>
        <taxon>Bacillota</taxon>
        <taxon>Clostridia</taxon>
        <taxon>Eubacteriales</taxon>
        <taxon>Oscillospiraceae</taxon>
        <taxon>Faecalispora</taxon>
    </lineage>
</organism>
<evidence type="ECO:0000313" key="4">
    <source>
        <dbReference type="Proteomes" id="UP000754750"/>
    </source>
</evidence>
<dbReference type="InterPro" id="IPR021729">
    <property type="entry name" value="DUF3298"/>
</dbReference>
<evidence type="ECO:0000259" key="2">
    <source>
        <dbReference type="Pfam" id="PF11738"/>
    </source>
</evidence>
<evidence type="ECO:0000256" key="1">
    <source>
        <dbReference type="SAM" id="Phobius"/>
    </source>
</evidence>
<feature type="transmembrane region" description="Helical" evidence="1">
    <location>
        <begin position="49"/>
        <end position="71"/>
    </location>
</feature>
<comment type="caution">
    <text evidence="3">The sequence shown here is derived from an EMBL/GenBank/DDBJ whole genome shotgun (WGS) entry which is preliminary data.</text>
</comment>
<accession>A0A928KW83</accession>
<sequence length="301" mass="33547">MNKQDLEQLKQQYRDTPIPKELDFVVRKALQENGGTTMESKRSHKGMKIAAASVAAAFVVITAGANISPVFAATLGNVPVVGSLVKVLTFREYTMDDGTYHANLKTPAVEGLESNKPLENSLNQKYLEENKKLYEQFEAEVAELKKNGGGHLGVDSGYEVKCDDDAILSIGRYVVNTVGSSSTTMKYDTIDKKNQVLITLPSLFRDEQYVGVISKNIRQQMIDRNKADPDKIYWVEGIDAGEGTELFQNISAEQNFYINTDHKLVISFDKYEVAPGYMGVVDFVIPTDLIRDLLVGNEYIR</sequence>
<keyword evidence="1" id="KW-0812">Transmembrane</keyword>
<dbReference type="Proteomes" id="UP000754750">
    <property type="component" value="Unassembled WGS sequence"/>
</dbReference>
<dbReference type="Gene3D" id="3.90.640.20">
    <property type="entry name" value="Heat-shock cognate protein, ATPase"/>
    <property type="match status" value="1"/>
</dbReference>
<gene>
    <name evidence="3" type="ORF">E7512_02920</name>
</gene>
<dbReference type="EMBL" id="SVNY01000001">
    <property type="protein sequence ID" value="MBE6832527.1"/>
    <property type="molecule type" value="Genomic_DNA"/>
</dbReference>
<feature type="domain" description="DUF3298" evidence="2">
    <location>
        <begin position="203"/>
        <end position="287"/>
    </location>
</feature>
<dbReference type="RefSeq" id="WP_020074142.1">
    <property type="nucleotide sequence ID" value="NZ_SVNY01000001.1"/>
</dbReference>
<dbReference type="Gene3D" id="3.30.565.40">
    <property type="entry name" value="Fervidobacterium nodosum Rt17-B1 like"/>
    <property type="match status" value="1"/>
</dbReference>
<reference evidence="3" key="1">
    <citation type="submission" date="2019-04" db="EMBL/GenBank/DDBJ databases">
        <title>Evolution of Biomass-Degrading Anaerobic Consortia Revealed by Metagenomics.</title>
        <authorList>
            <person name="Peng X."/>
        </authorList>
    </citation>
    <scope>NUCLEOTIDE SEQUENCE</scope>
    <source>
        <strain evidence="3">SIG551</strain>
    </source>
</reference>
<keyword evidence="1" id="KW-1133">Transmembrane helix</keyword>
<proteinExistence type="predicted"/>